<evidence type="ECO:0000256" key="3">
    <source>
        <dbReference type="ARBA" id="ARBA00011557"/>
    </source>
</evidence>
<feature type="signal peptide" evidence="7">
    <location>
        <begin position="1"/>
        <end position="23"/>
    </location>
</feature>
<keyword evidence="5" id="KW-0813">Transport</keyword>
<sequence length="438" mass="46934">MTSKHLAAALTLLLAGLTPQAQAQTEIQWWHSMGGGLGDWVNDLAKEFNASQKDYKIVPSYKGSYDESMTAAIAAFRAGNAPHILQVFEVGTATMMASKGAIMPVGEVMKLGGAKFDAGAYVPAVAGYYTAPNGQMLSMPFNSSTTVFHFNKDALKAAGITTPPSTWPEVALAAAKLKASGHKCPFTTSWVSWTQLESFSAWHNVEYATKNNGFGGLDTRLAFNTPLHVRHIENLANMSKQGLLVYKGRGNAADATFVSGECAMMTGSSGMYANIKKNAKFASGIAPLPYYPDVPGAPQNTVIGGASLWVMAGKKTPEYKGVAAFFSFLAQPEVAAASHKRTGYLPVTKAAFELTDKSGFYKENPGTDVAVTQMIRKTTDKSRGIRLGNFVQVRTIIDEEMEQVWGGKKSAKEGLDAAVQRGNEQLERFQKANAGAAK</sequence>
<reference evidence="8 9" key="1">
    <citation type="submission" date="2022-10" db="EMBL/GenBank/DDBJ databases">
        <title>Paucibacter sp. hw1 Genome sequencing.</title>
        <authorList>
            <person name="Park S."/>
        </authorList>
    </citation>
    <scope>NUCLEOTIDE SEQUENCE [LARGE SCALE GENOMIC DNA]</scope>
    <source>
        <strain evidence="9">hw1</strain>
    </source>
</reference>
<keyword evidence="9" id="KW-1185">Reference proteome</keyword>
<dbReference type="Gene3D" id="3.40.190.10">
    <property type="entry name" value="Periplasmic binding protein-like II"/>
    <property type="match status" value="2"/>
</dbReference>
<dbReference type="PANTHER" id="PTHR43649:SF31">
    <property type="entry name" value="SN-GLYCEROL-3-PHOSPHATE-BINDING PERIPLASMIC PROTEIN UGPB"/>
    <property type="match status" value="1"/>
</dbReference>
<comment type="caution">
    <text evidence="8">The sequence shown here is derived from an EMBL/GenBank/DDBJ whole genome shotgun (WGS) entry which is preliminary data.</text>
</comment>
<comment type="subcellular location">
    <subcellularLocation>
        <location evidence="1">Periplasm</location>
    </subcellularLocation>
</comment>
<proteinExistence type="inferred from homology"/>
<feature type="chain" id="PRO_5047491551" description="sn-glycerol-3-phosphate-binding periplasmic protein UgpB" evidence="7">
    <location>
        <begin position="24"/>
        <end position="438"/>
    </location>
</feature>
<gene>
    <name evidence="8" type="primary">ugpB</name>
    <name evidence="8" type="ORF">PRZ03_03315</name>
</gene>
<dbReference type="CDD" id="cd14748">
    <property type="entry name" value="PBP2_UgpB"/>
    <property type="match status" value="1"/>
</dbReference>
<evidence type="ECO:0000313" key="9">
    <source>
        <dbReference type="Proteomes" id="UP001221189"/>
    </source>
</evidence>
<dbReference type="EMBL" id="JAQQXT010000002">
    <property type="protein sequence ID" value="MDC8770590.1"/>
    <property type="molecule type" value="Genomic_DNA"/>
</dbReference>
<organism evidence="8 9">
    <name type="scientific">Roseateles albus</name>
    <dbReference type="NCBI Taxonomy" id="2987525"/>
    <lineage>
        <taxon>Bacteria</taxon>
        <taxon>Pseudomonadati</taxon>
        <taxon>Pseudomonadota</taxon>
        <taxon>Betaproteobacteria</taxon>
        <taxon>Burkholderiales</taxon>
        <taxon>Sphaerotilaceae</taxon>
        <taxon>Roseateles</taxon>
    </lineage>
</organism>
<evidence type="ECO:0000256" key="7">
    <source>
        <dbReference type="SAM" id="SignalP"/>
    </source>
</evidence>
<dbReference type="SUPFAM" id="SSF53850">
    <property type="entry name" value="Periplasmic binding protein-like II"/>
    <property type="match status" value="1"/>
</dbReference>
<dbReference type="RefSeq" id="WP_273599339.1">
    <property type="nucleotide sequence ID" value="NZ_JAQQXT010000002.1"/>
</dbReference>
<comment type="subunit">
    <text evidence="3">The complex is composed of two ATP-binding proteins (UgpC), two transmembrane proteins (UgpA and UgpE) and a solute-binding protein (UgpB).</text>
</comment>
<evidence type="ECO:0000256" key="6">
    <source>
        <dbReference type="ARBA" id="ARBA00022729"/>
    </source>
</evidence>
<dbReference type="InterPro" id="IPR050490">
    <property type="entry name" value="Bact_solute-bd_prot1"/>
</dbReference>
<protein>
    <recommendedName>
        <fullName evidence="4">sn-glycerol-3-phosphate-binding periplasmic protein UgpB</fullName>
    </recommendedName>
</protein>
<evidence type="ECO:0000256" key="1">
    <source>
        <dbReference type="ARBA" id="ARBA00004418"/>
    </source>
</evidence>
<evidence type="ECO:0000256" key="5">
    <source>
        <dbReference type="ARBA" id="ARBA00022448"/>
    </source>
</evidence>
<dbReference type="NCBIfam" id="NF008211">
    <property type="entry name" value="PRK10974.1"/>
    <property type="match status" value="1"/>
</dbReference>
<dbReference type="Proteomes" id="UP001221189">
    <property type="component" value="Unassembled WGS sequence"/>
</dbReference>
<evidence type="ECO:0000256" key="2">
    <source>
        <dbReference type="ARBA" id="ARBA00008520"/>
    </source>
</evidence>
<evidence type="ECO:0000256" key="4">
    <source>
        <dbReference type="ARBA" id="ARBA00017470"/>
    </source>
</evidence>
<evidence type="ECO:0000313" key="8">
    <source>
        <dbReference type="EMBL" id="MDC8770590.1"/>
    </source>
</evidence>
<keyword evidence="6 7" id="KW-0732">Signal</keyword>
<dbReference type="Pfam" id="PF13416">
    <property type="entry name" value="SBP_bac_8"/>
    <property type="match status" value="1"/>
</dbReference>
<dbReference type="InterPro" id="IPR006059">
    <property type="entry name" value="SBP"/>
</dbReference>
<comment type="similarity">
    <text evidence="2">Belongs to the bacterial solute-binding protein 1 family.</text>
</comment>
<name>A0ABT5K9Y6_9BURK</name>
<dbReference type="PANTHER" id="PTHR43649">
    <property type="entry name" value="ARABINOSE-BINDING PROTEIN-RELATED"/>
    <property type="match status" value="1"/>
</dbReference>
<accession>A0ABT5K9Y6</accession>